<evidence type="ECO:0000256" key="6">
    <source>
        <dbReference type="ARBA" id="ARBA00034777"/>
    </source>
</evidence>
<dbReference type="AlphaFoldDB" id="A0A8D2KFF6"/>
<dbReference type="GO" id="GO:0005856">
    <property type="term" value="C:cytoskeleton"/>
    <property type="evidence" value="ECO:0007669"/>
    <property type="project" value="UniProtKB-SubCell"/>
</dbReference>
<accession>A0A8D2KFF6</accession>
<dbReference type="Ensembl" id="ENSUPAT00010010269.1">
    <property type="protein sequence ID" value="ENSUPAP00010008928.1"/>
    <property type="gene ID" value="ENSUPAG00010007213.1"/>
</dbReference>
<dbReference type="Proteomes" id="UP000694417">
    <property type="component" value="Unplaced"/>
</dbReference>
<dbReference type="PANTHER" id="PTHR33865">
    <property type="entry name" value="PROTEIN FAM183B"/>
    <property type="match status" value="1"/>
</dbReference>
<name>A0A8D2KFF6_UROPR</name>
<organism evidence="7 8">
    <name type="scientific">Urocitellus parryii</name>
    <name type="common">Arctic ground squirrel</name>
    <name type="synonym">Spermophilus parryii</name>
    <dbReference type="NCBI Taxonomy" id="9999"/>
    <lineage>
        <taxon>Eukaryota</taxon>
        <taxon>Metazoa</taxon>
        <taxon>Chordata</taxon>
        <taxon>Craniata</taxon>
        <taxon>Vertebrata</taxon>
        <taxon>Euteleostomi</taxon>
        <taxon>Mammalia</taxon>
        <taxon>Eutheria</taxon>
        <taxon>Euarchontoglires</taxon>
        <taxon>Glires</taxon>
        <taxon>Rodentia</taxon>
        <taxon>Sciuromorpha</taxon>
        <taxon>Sciuridae</taxon>
        <taxon>Xerinae</taxon>
        <taxon>Marmotini</taxon>
        <taxon>Urocitellus</taxon>
    </lineage>
</organism>
<evidence type="ECO:0000256" key="2">
    <source>
        <dbReference type="ARBA" id="ARBA00004245"/>
    </source>
</evidence>
<keyword evidence="8" id="KW-1185">Reference proteome</keyword>
<dbReference type="PANTHER" id="PTHR33865:SF3">
    <property type="entry name" value="PROTEIN FAM183B"/>
    <property type="match status" value="1"/>
</dbReference>
<evidence type="ECO:0000256" key="1">
    <source>
        <dbReference type="ARBA" id="ARBA00004138"/>
    </source>
</evidence>
<evidence type="ECO:0000313" key="7">
    <source>
        <dbReference type="Ensembl" id="ENSUPAP00010008928.1"/>
    </source>
</evidence>
<evidence type="ECO:0000256" key="5">
    <source>
        <dbReference type="ARBA" id="ARBA00023273"/>
    </source>
</evidence>
<comment type="subcellular location">
    <subcellularLocation>
        <location evidence="1">Cell projection</location>
        <location evidence="1">Cilium</location>
    </subcellularLocation>
    <subcellularLocation>
        <location evidence="2">Cytoplasm</location>
        <location evidence="2">Cytoskeleton</location>
    </subcellularLocation>
</comment>
<reference evidence="7" key="2">
    <citation type="submission" date="2025-09" db="UniProtKB">
        <authorList>
            <consortium name="Ensembl"/>
        </authorList>
    </citation>
    <scope>IDENTIFICATION</scope>
</reference>
<keyword evidence="3" id="KW-0963">Cytoplasm</keyword>
<dbReference type="GeneTree" id="ENSGT00390000006224"/>
<dbReference type="InterPro" id="IPR029214">
    <property type="entry name" value="CFAP144"/>
</dbReference>
<reference evidence="7" key="1">
    <citation type="submission" date="2025-08" db="UniProtKB">
        <authorList>
            <consortium name="Ensembl"/>
        </authorList>
    </citation>
    <scope>IDENTIFICATION</scope>
</reference>
<evidence type="ECO:0000256" key="4">
    <source>
        <dbReference type="ARBA" id="ARBA00023212"/>
    </source>
</evidence>
<dbReference type="GO" id="GO:0097546">
    <property type="term" value="C:ciliary base"/>
    <property type="evidence" value="ECO:0007669"/>
    <property type="project" value="TreeGrafter"/>
</dbReference>
<evidence type="ECO:0000256" key="3">
    <source>
        <dbReference type="ARBA" id="ARBA00022490"/>
    </source>
</evidence>
<keyword evidence="5" id="KW-0966">Cell projection</keyword>
<evidence type="ECO:0000313" key="8">
    <source>
        <dbReference type="Proteomes" id="UP000694417"/>
    </source>
</evidence>
<comment type="similarity">
    <text evidence="6">Belongs to the CFAP144 family.</text>
</comment>
<gene>
    <name evidence="7" type="primary">LOC113176317</name>
</gene>
<dbReference type="Pfam" id="PF14886">
    <property type="entry name" value="FAM183"/>
    <property type="match status" value="1"/>
</dbReference>
<keyword evidence="4" id="KW-0206">Cytoskeleton</keyword>
<sequence length="102" mass="12212">TKEKVPSGESTVHAITRKPMSWHDNLEEPEDVRFLNLIHHAAQRPRKKYPETQTESQEIGWEAESLVSLERQDHRLNHFRVYKDITLYKVKLWLLGEKDHRK</sequence>
<proteinExistence type="inferred from homology"/>
<protein>
    <submittedName>
        <fullName evidence="7">Protein FAM183A-like</fullName>
    </submittedName>
</protein>